<dbReference type="Proteomes" id="UP000054783">
    <property type="component" value="Unassembled WGS sequence"/>
</dbReference>
<keyword evidence="3" id="KW-1185">Reference proteome</keyword>
<organism evidence="2 3">
    <name type="scientific">Trichinella patagoniensis</name>
    <dbReference type="NCBI Taxonomy" id="990121"/>
    <lineage>
        <taxon>Eukaryota</taxon>
        <taxon>Metazoa</taxon>
        <taxon>Ecdysozoa</taxon>
        <taxon>Nematoda</taxon>
        <taxon>Enoplea</taxon>
        <taxon>Dorylaimia</taxon>
        <taxon>Trichinellida</taxon>
        <taxon>Trichinellidae</taxon>
        <taxon>Trichinella</taxon>
    </lineage>
</organism>
<dbReference type="AlphaFoldDB" id="A0A0V0XXT0"/>
<dbReference type="EMBL" id="JYDQ01004550">
    <property type="protein sequence ID" value="KRX92932.1"/>
    <property type="molecule type" value="Genomic_DNA"/>
</dbReference>
<feature type="compositionally biased region" description="Basic and acidic residues" evidence="1">
    <location>
        <begin position="33"/>
        <end position="44"/>
    </location>
</feature>
<gene>
    <name evidence="2" type="ORF">T12_12071</name>
</gene>
<accession>A0A0V0XXT0</accession>
<evidence type="ECO:0000313" key="2">
    <source>
        <dbReference type="EMBL" id="KRX92932.1"/>
    </source>
</evidence>
<sequence>MLGITPPFAIVTSSCYPWQHFRPTPKPLQQGIQERRRDRPEHRRQLAQHTCQP</sequence>
<comment type="caution">
    <text evidence="2">The sequence shown here is derived from an EMBL/GenBank/DDBJ whole genome shotgun (WGS) entry which is preliminary data.</text>
</comment>
<evidence type="ECO:0000256" key="1">
    <source>
        <dbReference type="SAM" id="MobiDB-lite"/>
    </source>
</evidence>
<protein>
    <submittedName>
        <fullName evidence="2">Uncharacterized protein</fullName>
    </submittedName>
</protein>
<evidence type="ECO:0000313" key="3">
    <source>
        <dbReference type="Proteomes" id="UP000054783"/>
    </source>
</evidence>
<feature type="region of interest" description="Disordered" evidence="1">
    <location>
        <begin position="22"/>
        <end position="53"/>
    </location>
</feature>
<reference evidence="2 3" key="1">
    <citation type="submission" date="2015-01" db="EMBL/GenBank/DDBJ databases">
        <title>Evolution of Trichinella species and genotypes.</title>
        <authorList>
            <person name="Korhonen P.K."/>
            <person name="Edoardo P."/>
            <person name="Giuseppe L.R."/>
            <person name="Gasser R.B."/>
        </authorList>
    </citation>
    <scope>NUCLEOTIDE SEQUENCE [LARGE SCALE GENOMIC DNA]</scope>
    <source>
        <strain evidence="2">ISS2496</strain>
    </source>
</reference>
<proteinExistence type="predicted"/>
<name>A0A0V0XXT0_9BILA</name>